<evidence type="ECO:0000313" key="1">
    <source>
        <dbReference type="EMBL" id="KAJ0974415.1"/>
    </source>
</evidence>
<reference evidence="1" key="1">
    <citation type="submission" date="2021-03" db="EMBL/GenBank/DDBJ databases">
        <authorList>
            <person name="Li Z."/>
            <person name="Yang C."/>
        </authorList>
    </citation>
    <scope>NUCLEOTIDE SEQUENCE</scope>
    <source>
        <strain evidence="1">Dzin_1.0</strain>
        <tissue evidence="1">Leaf</tissue>
    </source>
</reference>
<comment type="caution">
    <text evidence="1">The sequence shown here is derived from an EMBL/GenBank/DDBJ whole genome shotgun (WGS) entry which is preliminary data.</text>
</comment>
<dbReference type="Proteomes" id="UP001085076">
    <property type="component" value="Miscellaneous, Linkage group lg04"/>
</dbReference>
<dbReference type="EMBL" id="JAGGNH010000004">
    <property type="protein sequence ID" value="KAJ0974415.1"/>
    <property type="molecule type" value="Genomic_DNA"/>
</dbReference>
<proteinExistence type="predicted"/>
<evidence type="ECO:0000313" key="2">
    <source>
        <dbReference type="Proteomes" id="UP001085076"/>
    </source>
</evidence>
<organism evidence="1 2">
    <name type="scientific">Dioscorea zingiberensis</name>
    <dbReference type="NCBI Taxonomy" id="325984"/>
    <lineage>
        <taxon>Eukaryota</taxon>
        <taxon>Viridiplantae</taxon>
        <taxon>Streptophyta</taxon>
        <taxon>Embryophyta</taxon>
        <taxon>Tracheophyta</taxon>
        <taxon>Spermatophyta</taxon>
        <taxon>Magnoliopsida</taxon>
        <taxon>Liliopsida</taxon>
        <taxon>Dioscoreales</taxon>
        <taxon>Dioscoreaceae</taxon>
        <taxon>Dioscorea</taxon>
    </lineage>
</organism>
<keyword evidence="2" id="KW-1185">Reference proteome</keyword>
<dbReference type="AlphaFoldDB" id="A0A9D5HFD2"/>
<name>A0A9D5HFD2_9LILI</name>
<accession>A0A9D5HFD2</accession>
<sequence>MENSRNPNPTGLITCGAGFYSAPEAPQQSLRISFASLSQVDRDYALACIIQEQGE</sequence>
<gene>
    <name evidence="1" type="ORF">J5N97_016380</name>
</gene>
<reference evidence="1" key="2">
    <citation type="journal article" date="2022" name="Hortic Res">
        <title>The genome of Dioscorea zingiberensis sheds light on the biosynthesis, origin and evolution of the medicinally important diosgenin saponins.</title>
        <authorList>
            <person name="Li Y."/>
            <person name="Tan C."/>
            <person name="Li Z."/>
            <person name="Guo J."/>
            <person name="Li S."/>
            <person name="Chen X."/>
            <person name="Wang C."/>
            <person name="Dai X."/>
            <person name="Yang H."/>
            <person name="Song W."/>
            <person name="Hou L."/>
            <person name="Xu J."/>
            <person name="Tong Z."/>
            <person name="Xu A."/>
            <person name="Yuan X."/>
            <person name="Wang W."/>
            <person name="Yang Q."/>
            <person name="Chen L."/>
            <person name="Sun Z."/>
            <person name="Wang K."/>
            <person name="Pan B."/>
            <person name="Chen J."/>
            <person name="Bao Y."/>
            <person name="Liu F."/>
            <person name="Qi X."/>
            <person name="Gang D.R."/>
            <person name="Wen J."/>
            <person name="Li J."/>
        </authorList>
    </citation>
    <scope>NUCLEOTIDE SEQUENCE</scope>
    <source>
        <strain evidence="1">Dzin_1.0</strain>
    </source>
</reference>
<protein>
    <submittedName>
        <fullName evidence="1">Uncharacterized protein</fullName>
    </submittedName>
</protein>